<evidence type="ECO:0000313" key="3">
    <source>
        <dbReference type="EMBL" id="SDS10983.1"/>
    </source>
</evidence>
<keyword evidence="1" id="KW-0677">Repeat</keyword>
<dbReference type="Proteomes" id="UP000199103">
    <property type="component" value="Chromosome I"/>
</dbReference>
<dbReference type="InterPro" id="IPR036770">
    <property type="entry name" value="Ankyrin_rpt-contain_sf"/>
</dbReference>
<protein>
    <submittedName>
        <fullName evidence="3">Ankyrin repeat</fullName>
    </submittedName>
</protein>
<organism evidence="3 4">
    <name type="scientific">Microlunatus soli</name>
    <dbReference type="NCBI Taxonomy" id="630515"/>
    <lineage>
        <taxon>Bacteria</taxon>
        <taxon>Bacillati</taxon>
        <taxon>Actinomycetota</taxon>
        <taxon>Actinomycetes</taxon>
        <taxon>Propionibacteriales</taxon>
        <taxon>Propionibacteriaceae</taxon>
        <taxon>Microlunatus</taxon>
    </lineage>
</organism>
<proteinExistence type="predicted"/>
<sequence>MSTRSNPPTRRLPDDPSLEHLKNEARSLQRSLRSGDEQLIKEVSEQLADQQIDFSQISLSSTQWLLARCYGFASWPRLRRQLDVIATYTRRPEPAAETEPESSDHRAVVDHLLALSVLNYTRDRGNTFDRPRRLLQRRPELATADAFTMAATGRSDELDRLLADDPAAASRSGGPYDWPPLLYCCSSRVSEPEPAVAVVRSLLAAGADPNTGYLWFGLTSAFTALTCAIGGGEQGQPPHPAAIPIARLLLDAGADPNDNQALYNRMFTPADDHLELLFDYGLGTDLPSPWRDRLGDSYPTPVQMLGEQLRWAAGHGFIHRVRLLLAHGVSSDNRGYHPNFGNRTAADLAAEAGHHEIVELLTG</sequence>
<dbReference type="SUPFAM" id="SSF48403">
    <property type="entry name" value="Ankyrin repeat"/>
    <property type="match status" value="1"/>
</dbReference>
<evidence type="ECO:0000313" key="4">
    <source>
        <dbReference type="Proteomes" id="UP000199103"/>
    </source>
</evidence>
<gene>
    <name evidence="3" type="ORF">SAMN04489812_0912</name>
</gene>
<keyword evidence="2" id="KW-0040">ANK repeat</keyword>
<reference evidence="3 4" key="1">
    <citation type="submission" date="2016-10" db="EMBL/GenBank/DDBJ databases">
        <authorList>
            <person name="de Groot N.N."/>
        </authorList>
    </citation>
    <scope>NUCLEOTIDE SEQUENCE [LARGE SCALE GENOMIC DNA]</scope>
    <source>
        <strain evidence="3 4">DSM 21800</strain>
    </source>
</reference>
<accession>A0A1H1PIQ0</accession>
<dbReference type="OrthoDB" id="928522at2"/>
<dbReference type="AlphaFoldDB" id="A0A1H1PIQ0"/>
<dbReference type="Gene3D" id="1.25.40.20">
    <property type="entry name" value="Ankyrin repeat-containing domain"/>
    <property type="match status" value="2"/>
</dbReference>
<dbReference type="STRING" id="630515.SAMN04489812_0912"/>
<keyword evidence="4" id="KW-1185">Reference proteome</keyword>
<name>A0A1H1PIQ0_9ACTN</name>
<dbReference type="PANTHER" id="PTHR24203">
    <property type="entry name" value="ANKYRIN REPEAT FAMILY PROTEIN"/>
    <property type="match status" value="1"/>
</dbReference>
<dbReference type="EMBL" id="LT629772">
    <property type="protein sequence ID" value="SDS10983.1"/>
    <property type="molecule type" value="Genomic_DNA"/>
</dbReference>
<dbReference type="PANTHER" id="PTHR24203:SF45">
    <property type="entry name" value="ANKYRIN REPEAT DOMAIN 6"/>
    <property type="match status" value="1"/>
</dbReference>
<evidence type="ECO:0000256" key="2">
    <source>
        <dbReference type="ARBA" id="ARBA00023043"/>
    </source>
</evidence>
<dbReference type="RefSeq" id="WP_091520550.1">
    <property type="nucleotide sequence ID" value="NZ_LT629772.1"/>
</dbReference>
<evidence type="ECO:0000256" key="1">
    <source>
        <dbReference type="ARBA" id="ARBA00022737"/>
    </source>
</evidence>